<proteinExistence type="predicted"/>
<dbReference type="PANTHER" id="PTHR16305">
    <property type="entry name" value="TESTICULAR SOLUBLE ADENYLYL CYCLASE"/>
    <property type="match status" value="1"/>
</dbReference>
<dbReference type="Gene3D" id="1.10.10.10">
    <property type="entry name" value="Winged helix-like DNA-binding domain superfamily/Winged helix DNA-binding domain"/>
    <property type="match status" value="1"/>
</dbReference>
<feature type="region of interest" description="Disordered" evidence="3">
    <location>
        <begin position="481"/>
        <end position="500"/>
    </location>
</feature>
<gene>
    <name evidence="5" type="ORF">I8755_34020</name>
</gene>
<reference evidence="5 6" key="1">
    <citation type="submission" date="2020-12" db="EMBL/GenBank/DDBJ databases">
        <title>Identification and biosynthesis of polyene macrolides produced by Streptomyces alfalfae Men-myco-93-63.</title>
        <authorList>
            <person name="Liu D."/>
            <person name="Li Y."/>
            <person name="Liu L."/>
            <person name="Han X."/>
            <person name="Shen F."/>
        </authorList>
    </citation>
    <scope>NUCLEOTIDE SEQUENCE [LARGE SCALE GENOMIC DNA]</scope>
    <source>
        <strain evidence="5 6">Men-myco-93-63</strain>
    </source>
</reference>
<dbReference type="GO" id="GO:0005737">
    <property type="term" value="C:cytoplasm"/>
    <property type="evidence" value="ECO:0007669"/>
    <property type="project" value="TreeGrafter"/>
</dbReference>
<dbReference type="Pfam" id="PF13191">
    <property type="entry name" value="AAA_16"/>
    <property type="match status" value="1"/>
</dbReference>
<dbReference type="SMART" id="SM00421">
    <property type="entry name" value="HTH_LUXR"/>
    <property type="match status" value="1"/>
</dbReference>
<dbReference type="InterPro" id="IPR016032">
    <property type="entry name" value="Sig_transdc_resp-reg_C-effctor"/>
</dbReference>
<dbReference type="EMBL" id="CP065959">
    <property type="protein sequence ID" value="QQC92819.1"/>
    <property type="molecule type" value="Genomic_DNA"/>
</dbReference>
<feature type="compositionally biased region" description="Low complexity" evidence="3">
    <location>
        <begin position="519"/>
        <end position="535"/>
    </location>
</feature>
<organism evidence="5 6">
    <name type="scientific">Streptomyces alfalfae</name>
    <dbReference type="NCBI Taxonomy" id="1642299"/>
    <lineage>
        <taxon>Bacteria</taxon>
        <taxon>Bacillati</taxon>
        <taxon>Actinomycetota</taxon>
        <taxon>Actinomycetes</taxon>
        <taxon>Kitasatosporales</taxon>
        <taxon>Streptomycetaceae</taxon>
        <taxon>Streptomyces</taxon>
    </lineage>
</organism>
<evidence type="ECO:0000259" key="4">
    <source>
        <dbReference type="PROSITE" id="PS50043"/>
    </source>
</evidence>
<dbReference type="GO" id="GO:0005524">
    <property type="term" value="F:ATP binding"/>
    <property type="evidence" value="ECO:0007669"/>
    <property type="project" value="UniProtKB-KW"/>
</dbReference>
<dbReference type="PRINTS" id="PR00038">
    <property type="entry name" value="HTHLUXR"/>
</dbReference>
<protein>
    <submittedName>
        <fullName evidence="5">AAA family ATPase</fullName>
    </submittedName>
</protein>
<dbReference type="PROSITE" id="PS00622">
    <property type="entry name" value="HTH_LUXR_1"/>
    <property type="match status" value="1"/>
</dbReference>
<dbReference type="InterPro" id="IPR036388">
    <property type="entry name" value="WH-like_DNA-bd_sf"/>
</dbReference>
<sequence length="979" mass="103926">MNLVERGTELSIFESMLDSCARGCGGVLLVSGAVASGKTALLRAFGECANAAGALYVQATASEAESDQPFGVMGQLLLGAGLHGSGVRPAARLSGGNSDMGMTQGVETGAPAAGEPSVVPGLCGVVLEKARESVVVLGIDDVQHADERSLECLLYLARRLGFSRILVVLAENSGFPSVNTRLHVDLLRLAGCRNIRLAPLQRQGVAEMIHEADEPGWRTRKLVSQIHRAGGGSPLLTRALIEDHRAAGATSARADLAPGEAFARAVMTALYRSDTATCRLAGALAVAGPDVSLAEVVEALGGTRESAHRGLRALNEAGLLDAGWFRHEAGRAAVLRGMDPADRTRLEARFAQVLHEHGAAASVVVRHLIAARKADAPWALRVLIEAAGRALADDEVGLALTCLRVARDSRTDERQALEIRAALTRAGWRVNPAGVAQHLPELTTAAFDGRLDPRHVDELAAHLLWFGQVERALGVLRTAERNGTSPFGRPGASGAPYAHDGPRGWLTYAYPGLAASARTRATGAPGRRTAAAPRQRTPEHAAAGHETPEESALRHERGRARGPHQRAASLMKALLAGADGKAVVRAEQILQSTRLGDRTLTALLVALDALVLADRLDLAAHWCGILREEAAARRAPMWQALLASARARIALRTGALAAAEESARTALALVPADGWGVAVASPLATSVCALTALGRLDEAASRLSVPVPDPAFQTPDGLLYLRARGHHYLASGRPYAALDDFLTCGDLMTRWEYDLPALVPWRTDAAEAHLRLGESERARALAEEQLALVGRGRGWARATSLRVLASTLSAGRRPPLLDEAMEILRERGHRFDLGRATEESARAQRELGKSGQARALARKAQQLAEECGVPVPRATRAADAGSPQPAEQPWAPGSRRHPDELSNAELRVATLAVQGHTNREIADKLFITISTVEQHLTRAYRKLAVQRRADLAAKLGPLAAPGDRDGPATRDVCDRLHVG</sequence>
<evidence type="ECO:0000313" key="5">
    <source>
        <dbReference type="EMBL" id="QQC92819.1"/>
    </source>
</evidence>
<evidence type="ECO:0000256" key="3">
    <source>
        <dbReference type="SAM" id="MobiDB-lite"/>
    </source>
</evidence>
<dbReference type="Proteomes" id="UP000596130">
    <property type="component" value="Chromosome"/>
</dbReference>
<feature type="region of interest" description="Disordered" evidence="3">
    <location>
        <begin position="875"/>
        <end position="898"/>
    </location>
</feature>
<evidence type="ECO:0000313" key="6">
    <source>
        <dbReference type="Proteomes" id="UP000596130"/>
    </source>
</evidence>
<dbReference type="GO" id="GO:0003677">
    <property type="term" value="F:DNA binding"/>
    <property type="evidence" value="ECO:0007669"/>
    <property type="project" value="InterPro"/>
</dbReference>
<dbReference type="SUPFAM" id="SSF46894">
    <property type="entry name" value="C-terminal effector domain of the bipartite response regulators"/>
    <property type="match status" value="1"/>
</dbReference>
<evidence type="ECO:0000256" key="1">
    <source>
        <dbReference type="ARBA" id="ARBA00022741"/>
    </source>
</evidence>
<dbReference type="RefSeq" id="WP_198504465.1">
    <property type="nucleotide sequence ID" value="NZ_CP065959.1"/>
</dbReference>
<dbReference type="PROSITE" id="PS50043">
    <property type="entry name" value="HTH_LUXR_2"/>
    <property type="match status" value="1"/>
</dbReference>
<evidence type="ECO:0000256" key="2">
    <source>
        <dbReference type="ARBA" id="ARBA00022840"/>
    </source>
</evidence>
<dbReference type="InterPro" id="IPR041664">
    <property type="entry name" value="AAA_16"/>
</dbReference>
<dbReference type="CDD" id="cd06170">
    <property type="entry name" value="LuxR_C_like"/>
    <property type="match status" value="1"/>
</dbReference>
<dbReference type="AlphaFoldDB" id="A0A7T4PMM8"/>
<name>A0A7T4PMM8_9ACTN</name>
<dbReference type="GO" id="GO:0006355">
    <property type="term" value="P:regulation of DNA-templated transcription"/>
    <property type="evidence" value="ECO:0007669"/>
    <property type="project" value="InterPro"/>
</dbReference>
<dbReference type="InterPro" id="IPR027417">
    <property type="entry name" value="P-loop_NTPase"/>
</dbReference>
<feature type="domain" description="HTH luxR-type" evidence="4">
    <location>
        <begin position="894"/>
        <end position="959"/>
    </location>
</feature>
<dbReference type="InterPro" id="IPR000792">
    <property type="entry name" value="Tscrpt_reg_LuxR_C"/>
</dbReference>
<feature type="region of interest" description="Disordered" evidence="3">
    <location>
        <begin position="519"/>
        <end position="564"/>
    </location>
</feature>
<feature type="compositionally biased region" description="Basic and acidic residues" evidence="3">
    <location>
        <begin position="536"/>
        <end position="555"/>
    </location>
</feature>
<dbReference type="Pfam" id="PF00196">
    <property type="entry name" value="GerE"/>
    <property type="match status" value="1"/>
</dbReference>
<dbReference type="GO" id="GO:0004016">
    <property type="term" value="F:adenylate cyclase activity"/>
    <property type="evidence" value="ECO:0007669"/>
    <property type="project" value="TreeGrafter"/>
</dbReference>
<accession>A0A7T4PMM8</accession>
<keyword evidence="2" id="KW-0067">ATP-binding</keyword>
<dbReference type="SUPFAM" id="SSF52540">
    <property type="entry name" value="P-loop containing nucleoside triphosphate hydrolases"/>
    <property type="match status" value="1"/>
</dbReference>
<dbReference type="PANTHER" id="PTHR16305:SF35">
    <property type="entry name" value="TRANSCRIPTIONAL ACTIVATOR DOMAIN"/>
    <property type="match status" value="1"/>
</dbReference>
<keyword evidence="1" id="KW-0547">Nucleotide-binding</keyword>